<dbReference type="EMBL" id="CP096916">
    <property type="protein sequence ID" value="WBM38055.1"/>
    <property type="molecule type" value="Genomic_DNA"/>
</dbReference>
<dbReference type="InterPro" id="IPR047811">
    <property type="entry name" value="CytC_ox_assmbl_put"/>
</dbReference>
<gene>
    <name evidence="3" type="ORF">M2J83_20040</name>
    <name evidence="2" type="ORF">MXF72_00900</name>
</gene>
<dbReference type="Proteomes" id="UP001211866">
    <property type="component" value="Chromosome"/>
</dbReference>
<dbReference type="EMBL" id="CP095873">
    <property type="protein sequence ID" value="UPL21668.1"/>
    <property type="molecule type" value="Genomic_DNA"/>
</dbReference>
<proteinExistence type="predicted"/>
<dbReference type="Proteomes" id="UP000830925">
    <property type="component" value="Chromosome"/>
</dbReference>
<evidence type="ECO:0000313" key="5">
    <source>
        <dbReference type="Proteomes" id="UP001211866"/>
    </source>
</evidence>
<sequence>MTPEQRRRNRRLGLLLAVFVIAVMAWTFLKGSQFLGQ</sequence>
<protein>
    <submittedName>
        <fullName evidence="2">Cytochrome oxidase small assembly protein</fullName>
    </submittedName>
</protein>
<feature type="transmembrane region" description="Helical" evidence="1">
    <location>
        <begin position="12"/>
        <end position="29"/>
    </location>
</feature>
<dbReference type="RefSeq" id="WP_009457495.1">
    <property type="nucleotide sequence ID" value="NZ_CAXOJJ010000004.1"/>
</dbReference>
<dbReference type="NCBIfam" id="NF038351">
    <property type="entry name" value="cyt_ox_assem_30"/>
    <property type="match status" value="1"/>
</dbReference>
<dbReference type="AlphaFoldDB" id="A0AAE9H774"/>
<evidence type="ECO:0000313" key="4">
    <source>
        <dbReference type="Proteomes" id="UP000830925"/>
    </source>
</evidence>
<keyword evidence="1" id="KW-0472">Membrane</keyword>
<organism evidence="2 4">
    <name type="scientific">Alcaligenes faecalis</name>
    <dbReference type="NCBI Taxonomy" id="511"/>
    <lineage>
        <taxon>Bacteria</taxon>
        <taxon>Pseudomonadati</taxon>
        <taxon>Pseudomonadota</taxon>
        <taxon>Betaproteobacteria</taxon>
        <taxon>Burkholderiales</taxon>
        <taxon>Alcaligenaceae</taxon>
        <taxon>Alcaligenes</taxon>
    </lineage>
</organism>
<keyword evidence="1" id="KW-0812">Transmembrane</keyword>
<accession>A0AAE9H774</accession>
<evidence type="ECO:0000313" key="2">
    <source>
        <dbReference type="EMBL" id="UPL21668.1"/>
    </source>
</evidence>
<evidence type="ECO:0000256" key="1">
    <source>
        <dbReference type="SAM" id="Phobius"/>
    </source>
</evidence>
<dbReference type="GeneID" id="96775445"/>
<name>A0AAE9H774_ALCFA</name>
<evidence type="ECO:0000313" key="3">
    <source>
        <dbReference type="EMBL" id="WBM38055.1"/>
    </source>
</evidence>
<reference evidence="3 5" key="2">
    <citation type="submission" date="2022-05" db="EMBL/GenBank/DDBJ databases">
        <title>Complete sequence of strain NY11312.</title>
        <authorList>
            <person name="Zhou D."/>
        </authorList>
    </citation>
    <scope>NUCLEOTIDE SEQUENCE [LARGE SCALE GENOMIC DNA]</scope>
    <source>
        <strain evidence="3 5">NY11312</strain>
    </source>
</reference>
<keyword evidence="5" id="KW-1185">Reference proteome</keyword>
<reference evidence="2" key="1">
    <citation type="submission" date="2022-04" db="EMBL/GenBank/DDBJ databases">
        <title>Genomic mining of Alcaligenes faecalis D334 producing ectoin and derivatives.</title>
        <authorList>
            <person name="Doan V.T."/>
            <person name="Quach N.T."/>
            <person name="Vu T.-H.-N."/>
            <person name="Phi Q.-T."/>
        </authorList>
    </citation>
    <scope>NUCLEOTIDE SEQUENCE</scope>
    <source>
        <strain evidence="2">D334</strain>
    </source>
</reference>
<keyword evidence="1" id="KW-1133">Transmembrane helix</keyword>